<dbReference type="GO" id="GO:0003677">
    <property type="term" value="F:DNA binding"/>
    <property type="evidence" value="ECO:0007669"/>
    <property type="project" value="InterPro"/>
</dbReference>
<keyword evidence="2" id="KW-1185">Reference proteome</keyword>
<dbReference type="AlphaFoldDB" id="A0A558QRA0"/>
<dbReference type="InterPro" id="IPR016032">
    <property type="entry name" value="Sig_transdc_resp-reg_C-effctor"/>
</dbReference>
<evidence type="ECO:0000313" key="1">
    <source>
        <dbReference type="EMBL" id="TVV69666.1"/>
    </source>
</evidence>
<dbReference type="SUPFAM" id="SSF46894">
    <property type="entry name" value="C-terminal effector domain of the bipartite response regulators"/>
    <property type="match status" value="1"/>
</dbReference>
<comment type="caution">
    <text evidence="1">The sequence shown here is derived from an EMBL/GenBank/DDBJ whole genome shotgun (WGS) entry which is preliminary data.</text>
</comment>
<protein>
    <submittedName>
        <fullName evidence="1">Winged helix-turn-helix domain-containing protein</fullName>
    </submittedName>
</protein>
<dbReference type="Gene3D" id="1.10.10.10">
    <property type="entry name" value="Winged helix-like DNA-binding domain superfamily/Winged helix DNA-binding domain"/>
    <property type="match status" value="1"/>
</dbReference>
<gene>
    <name evidence="1" type="ORF">FOY91_21160</name>
</gene>
<sequence length="111" mass="12826">MRYCYECNVNRGNRSSLGDLIIEDYPPAVYWKRDFIELRINYIKILSLLLERSVVPASDIVSLLGSRSTVNSLRAIMTRLRRHLPSEIKIKSVYGQGYQISVGNIYVEEDL</sequence>
<organism evidence="1 2">
    <name type="scientific">Alterirhizorhabdus solaris</name>
    <dbReference type="NCBI Taxonomy" id="2529389"/>
    <lineage>
        <taxon>Bacteria</taxon>
        <taxon>Pseudomonadati</taxon>
        <taxon>Pseudomonadota</taxon>
        <taxon>Alphaproteobacteria</taxon>
        <taxon>Sphingomonadales</taxon>
        <taxon>Rhizorhabdaceae</taxon>
        <taxon>Alterirhizorhabdus</taxon>
    </lineage>
</organism>
<proteinExistence type="predicted"/>
<dbReference type="EMBL" id="VNIM01000195">
    <property type="protein sequence ID" value="TVV69666.1"/>
    <property type="molecule type" value="Genomic_DNA"/>
</dbReference>
<name>A0A558QRA0_9SPHN</name>
<dbReference type="InterPro" id="IPR036388">
    <property type="entry name" value="WH-like_DNA-bd_sf"/>
</dbReference>
<dbReference type="Proteomes" id="UP000318681">
    <property type="component" value="Unassembled WGS sequence"/>
</dbReference>
<reference evidence="1 2" key="1">
    <citation type="submission" date="2019-07" db="EMBL/GenBank/DDBJ databases">
        <title>Sphingomonas solaris sp. nov., isolated from a solar panel from Boston, Massachusetts.</title>
        <authorList>
            <person name="Tanner K."/>
            <person name="Pascual J."/>
            <person name="Mancuso C."/>
            <person name="Pereto J."/>
            <person name="Khalil A."/>
            <person name="Vilanova C."/>
        </authorList>
    </citation>
    <scope>NUCLEOTIDE SEQUENCE [LARGE SCALE GENOMIC DNA]</scope>
    <source>
        <strain evidence="1 2">R4DWN</strain>
    </source>
</reference>
<evidence type="ECO:0000313" key="2">
    <source>
        <dbReference type="Proteomes" id="UP000318681"/>
    </source>
</evidence>
<accession>A0A558QRA0</accession>
<dbReference type="GO" id="GO:0006355">
    <property type="term" value="P:regulation of DNA-templated transcription"/>
    <property type="evidence" value="ECO:0007669"/>
    <property type="project" value="InterPro"/>
</dbReference>